<keyword evidence="1" id="KW-0472">Membrane</keyword>
<feature type="transmembrane region" description="Helical" evidence="1">
    <location>
        <begin position="12"/>
        <end position="30"/>
    </location>
</feature>
<dbReference type="Proteomes" id="UP001430953">
    <property type="component" value="Unassembled WGS sequence"/>
</dbReference>
<accession>A0AAW2GPY7</accession>
<proteinExistence type="predicted"/>
<keyword evidence="1" id="KW-1133">Transmembrane helix</keyword>
<comment type="caution">
    <text evidence="2">The sequence shown here is derived from an EMBL/GenBank/DDBJ whole genome shotgun (WGS) entry which is preliminary data.</text>
</comment>
<evidence type="ECO:0000256" key="1">
    <source>
        <dbReference type="SAM" id="Phobius"/>
    </source>
</evidence>
<gene>
    <name evidence="2" type="ORF">PUN28_004193</name>
</gene>
<evidence type="ECO:0000313" key="2">
    <source>
        <dbReference type="EMBL" id="KAL0129320.1"/>
    </source>
</evidence>
<organism evidence="2 3">
    <name type="scientific">Cardiocondyla obscurior</name>
    <dbReference type="NCBI Taxonomy" id="286306"/>
    <lineage>
        <taxon>Eukaryota</taxon>
        <taxon>Metazoa</taxon>
        <taxon>Ecdysozoa</taxon>
        <taxon>Arthropoda</taxon>
        <taxon>Hexapoda</taxon>
        <taxon>Insecta</taxon>
        <taxon>Pterygota</taxon>
        <taxon>Neoptera</taxon>
        <taxon>Endopterygota</taxon>
        <taxon>Hymenoptera</taxon>
        <taxon>Apocrita</taxon>
        <taxon>Aculeata</taxon>
        <taxon>Formicoidea</taxon>
        <taxon>Formicidae</taxon>
        <taxon>Myrmicinae</taxon>
        <taxon>Cardiocondyla</taxon>
    </lineage>
</organism>
<evidence type="ECO:0008006" key="4">
    <source>
        <dbReference type="Google" id="ProtNLM"/>
    </source>
</evidence>
<sequence length="115" mass="13619">MSRSLVSILSLLRLLWPIFVIYFDIFYFIYVSTTNFASQVLCKKTERLVRIINDRHATCLLFSHLMHLLRPPSMFEQALKALHAVRRFSLADHSTIARSLRLDRVAAQIRFRRRL</sequence>
<dbReference type="EMBL" id="JADYXP020000003">
    <property type="protein sequence ID" value="KAL0129320.1"/>
    <property type="molecule type" value="Genomic_DNA"/>
</dbReference>
<dbReference type="AlphaFoldDB" id="A0AAW2GPY7"/>
<keyword evidence="1" id="KW-0812">Transmembrane</keyword>
<name>A0AAW2GPY7_9HYME</name>
<protein>
    <recommendedName>
        <fullName evidence="4">Secreted protein</fullName>
    </recommendedName>
</protein>
<keyword evidence="3" id="KW-1185">Reference proteome</keyword>
<evidence type="ECO:0000313" key="3">
    <source>
        <dbReference type="Proteomes" id="UP001430953"/>
    </source>
</evidence>
<reference evidence="2 3" key="1">
    <citation type="submission" date="2023-03" db="EMBL/GenBank/DDBJ databases">
        <title>High recombination rates correlate with genetic variation in Cardiocondyla obscurior ants.</title>
        <authorList>
            <person name="Errbii M."/>
        </authorList>
    </citation>
    <scope>NUCLEOTIDE SEQUENCE [LARGE SCALE GENOMIC DNA]</scope>
    <source>
        <strain evidence="2">Alpha-2009</strain>
        <tissue evidence="2">Whole body</tissue>
    </source>
</reference>